<dbReference type="Gene3D" id="2.170.150.20">
    <property type="entry name" value="Peptide methionine sulfoxide reductase"/>
    <property type="match status" value="1"/>
</dbReference>
<evidence type="ECO:0000256" key="7">
    <source>
        <dbReference type="ARBA" id="ARBA00022723"/>
    </source>
</evidence>
<comment type="subcellular location">
    <subcellularLocation>
        <location evidence="3">Cytoplasm</location>
        <location evidence="3">Cytoskeleton</location>
    </subcellularLocation>
    <subcellularLocation>
        <location evidence="2">Nucleus</location>
    </subcellularLocation>
</comment>
<sequence length="93" mass="10349">MMSFCSFFGGEKYKNHFKSGIYVCSKCEYELFSSTSKFEHSSPWPAFTETVHADSVSKHHESATALKVRCGKCNNGLGHEFLGAGPQDGQSRF</sequence>
<evidence type="ECO:0000256" key="3">
    <source>
        <dbReference type="ARBA" id="ARBA00004245"/>
    </source>
</evidence>
<evidence type="ECO:0000256" key="13">
    <source>
        <dbReference type="ARBA" id="ARBA00023242"/>
    </source>
</evidence>
<keyword evidence="7" id="KW-0479">Metal-binding</keyword>
<evidence type="ECO:0000259" key="17">
    <source>
        <dbReference type="PROSITE" id="PS51790"/>
    </source>
</evidence>
<accession>A0ABP0GTP3</accession>
<organism evidence="18 19">
    <name type="scientific">Clavelina lepadiformis</name>
    <name type="common">Light-bulb sea squirt</name>
    <name type="synonym">Ascidia lepadiformis</name>
    <dbReference type="NCBI Taxonomy" id="159417"/>
    <lineage>
        <taxon>Eukaryota</taxon>
        <taxon>Metazoa</taxon>
        <taxon>Chordata</taxon>
        <taxon>Tunicata</taxon>
        <taxon>Ascidiacea</taxon>
        <taxon>Aplousobranchia</taxon>
        <taxon>Clavelinidae</taxon>
        <taxon>Clavelina</taxon>
    </lineage>
</organism>
<evidence type="ECO:0000256" key="2">
    <source>
        <dbReference type="ARBA" id="ARBA00004123"/>
    </source>
</evidence>
<comment type="catalytic activity">
    <reaction evidence="16">
        <text>[thioredoxin]-disulfide + L-methionine + H2O = L-methionine (R)-S-oxide + [thioredoxin]-dithiol</text>
        <dbReference type="Rhea" id="RHEA:21260"/>
        <dbReference type="Rhea" id="RHEA-COMP:10698"/>
        <dbReference type="Rhea" id="RHEA-COMP:10700"/>
        <dbReference type="ChEBI" id="CHEBI:15377"/>
        <dbReference type="ChEBI" id="CHEBI:29950"/>
        <dbReference type="ChEBI" id="CHEBI:50058"/>
        <dbReference type="ChEBI" id="CHEBI:57844"/>
        <dbReference type="ChEBI" id="CHEBI:58773"/>
        <dbReference type="EC" id="1.8.4.14"/>
    </reaction>
</comment>
<evidence type="ECO:0000313" key="18">
    <source>
        <dbReference type="EMBL" id="CAK8694915.1"/>
    </source>
</evidence>
<keyword evidence="9" id="KW-0391">Immunity</keyword>
<keyword evidence="13" id="KW-0539">Nucleus</keyword>
<evidence type="ECO:0000256" key="1">
    <source>
        <dbReference type="ARBA" id="ARBA00001947"/>
    </source>
</evidence>
<comment type="caution">
    <text evidence="18">The sequence shown here is derived from an EMBL/GenBank/DDBJ whole genome shotgun (WGS) entry which is preliminary data.</text>
</comment>
<dbReference type="PANTHER" id="PTHR46755">
    <property type="entry name" value="METHIONINE-R-SULFOXIDE REDUCTASE B1"/>
    <property type="match status" value="1"/>
</dbReference>
<dbReference type="EMBL" id="CAWYQH010000141">
    <property type="protein sequence ID" value="CAK8694915.1"/>
    <property type="molecule type" value="Genomic_DNA"/>
</dbReference>
<name>A0ABP0GTP3_CLALP</name>
<keyword evidence="12" id="KW-0206">Cytoskeleton</keyword>
<evidence type="ECO:0000256" key="5">
    <source>
        <dbReference type="ARBA" id="ARBA00022490"/>
    </source>
</evidence>
<keyword evidence="11" id="KW-0560">Oxidoreductase</keyword>
<evidence type="ECO:0000256" key="8">
    <source>
        <dbReference type="ARBA" id="ARBA00022833"/>
    </source>
</evidence>
<gene>
    <name evidence="18" type="ORF">CVLEPA_LOCUS28241</name>
</gene>
<dbReference type="InterPro" id="IPR052150">
    <property type="entry name" value="MsrB_Met_sulfoxide_reductase"/>
</dbReference>
<dbReference type="Pfam" id="PF01641">
    <property type="entry name" value="SelR"/>
    <property type="match status" value="1"/>
</dbReference>
<feature type="domain" description="MsrB" evidence="17">
    <location>
        <begin position="1"/>
        <end position="93"/>
    </location>
</feature>
<keyword evidence="19" id="KW-1185">Reference proteome</keyword>
<evidence type="ECO:0000256" key="15">
    <source>
        <dbReference type="ARBA" id="ARBA00048488"/>
    </source>
</evidence>
<comment type="catalytic activity">
    <reaction evidence="15">
        <text>L-methionyl-[protein] + [thioredoxin]-disulfide + H2O = L-methionyl-(R)-S-oxide-[protein] + [thioredoxin]-dithiol</text>
        <dbReference type="Rhea" id="RHEA:24164"/>
        <dbReference type="Rhea" id="RHEA-COMP:10698"/>
        <dbReference type="Rhea" id="RHEA-COMP:10700"/>
        <dbReference type="Rhea" id="RHEA-COMP:12313"/>
        <dbReference type="Rhea" id="RHEA-COMP:12314"/>
        <dbReference type="ChEBI" id="CHEBI:15377"/>
        <dbReference type="ChEBI" id="CHEBI:16044"/>
        <dbReference type="ChEBI" id="CHEBI:29950"/>
        <dbReference type="ChEBI" id="CHEBI:45764"/>
        <dbReference type="ChEBI" id="CHEBI:50058"/>
        <dbReference type="EC" id="1.8.4.12"/>
    </reaction>
</comment>
<reference evidence="18 19" key="1">
    <citation type="submission" date="2024-02" db="EMBL/GenBank/DDBJ databases">
        <authorList>
            <person name="Daric V."/>
            <person name="Darras S."/>
        </authorList>
    </citation>
    <scope>NUCLEOTIDE SEQUENCE [LARGE SCALE GENOMIC DNA]</scope>
</reference>
<dbReference type="PROSITE" id="PS51790">
    <property type="entry name" value="MSRB"/>
    <property type="match status" value="1"/>
</dbReference>
<dbReference type="InterPro" id="IPR011057">
    <property type="entry name" value="Mss4-like_sf"/>
</dbReference>
<keyword evidence="6" id="KW-0399">Innate immunity</keyword>
<keyword evidence="8" id="KW-0862">Zinc</keyword>
<evidence type="ECO:0000313" key="19">
    <source>
        <dbReference type="Proteomes" id="UP001642483"/>
    </source>
</evidence>
<keyword evidence="5" id="KW-0963">Cytoplasm</keyword>
<proteinExistence type="inferred from homology"/>
<keyword evidence="10" id="KW-0712">Selenocysteine</keyword>
<protein>
    <recommendedName>
        <fullName evidence="17">MsrB domain-containing protein</fullName>
    </recommendedName>
</protein>
<evidence type="ECO:0000256" key="10">
    <source>
        <dbReference type="ARBA" id="ARBA00022933"/>
    </source>
</evidence>
<dbReference type="PANTHER" id="PTHR46755:SF5">
    <property type="entry name" value="METHIONINE-R-SULFOXIDE REDUCTASE B1"/>
    <property type="match status" value="1"/>
</dbReference>
<evidence type="ECO:0000256" key="4">
    <source>
        <dbReference type="ARBA" id="ARBA00007174"/>
    </source>
</evidence>
<comment type="function">
    <text evidence="14">Methionine-sulfoxide reductase that specifically reduces methionine (R)-sulfoxide back to methionine. While in many cases, methionine oxidation is the result of random oxidation following oxidative stress, methionine oxidation is also a post-translational modification that takes place on specific residue. Acts as a regulator of actin assembly by reducing methionine (R)-sulfoxide mediated by MICALs (MICAL1, MICAL2 or MICAL3) on actin, thereby promoting filament repolymerization. Plays a role in innate immunity by reducing oxidized actin, leading to actin repolymerization in macrophages.</text>
</comment>
<evidence type="ECO:0000256" key="6">
    <source>
        <dbReference type="ARBA" id="ARBA00022588"/>
    </source>
</evidence>
<evidence type="ECO:0000256" key="11">
    <source>
        <dbReference type="ARBA" id="ARBA00023002"/>
    </source>
</evidence>
<evidence type="ECO:0000256" key="12">
    <source>
        <dbReference type="ARBA" id="ARBA00023212"/>
    </source>
</evidence>
<dbReference type="InterPro" id="IPR002579">
    <property type="entry name" value="Met_Sox_Rdtase_MsrB_dom"/>
</dbReference>
<dbReference type="SUPFAM" id="SSF51316">
    <property type="entry name" value="Mss4-like"/>
    <property type="match status" value="1"/>
</dbReference>
<dbReference type="Proteomes" id="UP001642483">
    <property type="component" value="Unassembled WGS sequence"/>
</dbReference>
<evidence type="ECO:0000256" key="9">
    <source>
        <dbReference type="ARBA" id="ARBA00022859"/>
    </source>
</evidence>
<evidence type="ECO:0000256" key="16">
    <source>
        <dbReference type="ARBA" id="ARBA00049261"/>
    </source>
</evidence>
<evidence type="ECO:0000256" key="14">
    <source>
        <dbReference type="ARBA" id="ARBA00046083"/>
    </source>
</evidence>
<comment type="similarity">
    <text evidence="4">Belongs to the MsrB Met sulfoxide reductase family.</text>
</comment>
<comment type="cofactor">
    <cofactor evidence="1">
        <name>Zn(2+)</name>
        <dbReference type="ChEBI" id="CHEBI:29105"/>
    </cofactor>
</comment>